<feature type="domain" description="ATP-grasp" evidence="20">
    <location>
        <begin position="120"/>
        <end position="316"/>
    </location>
</feature>
<keyword evidence="8" id="KW-0479">Metal-binding</keyword>
<evidence type="ECO:0000256" key="7">
    <source>
        <dbReference type="ARBA" id="ARBA00022598"/>
    </source>
</evidence>
<evidence type="ECO:0000256" key="4">
    <source>
        <dbReference type="ARBA" id="ARBA00013263"/>
    </source>
</evidence>
<evidence type="ECO:0000313" key="22">
    <source>
        <dbReference type="EMBL" id="PRY78997.1"/>
    </source>
</evidence>
<dbReference type="InterPro" id="IPR051602">
    <property type="entry name" value="ACC_Biotin_Carboxylase"/>
</dbReference>
<evidence type="ECO:0000256" key="1">
    <source>
        <dbReference type="ARBA" id="ARBA00003761"/>
    </source>
</evidence>
<dbReference type="UniPathway" id="UPA00655">
    <property type="reaction ID" value="UER00711"/>
</dbReference>
<proteinExistence type="predicted"/>
<evidence type="ECO:0000256" key="10">
    <source>
        <dbReference type="ARBA" id="ARBA00022832"/>
    </source>
</evidence>
<dbReference type="InterPro" id="IPR011764">
    <property type="entry name" value="Biotin_carboxylation_dom"/>
</dbReference>
<feature type="domain" description="Biotin carboxylation" evidence="21">
    <location>
        <begin position="1"/>
        <end position="444"/>
    </location>
</feature>
<dbReference type="InterPro" id="IPR013815">
    <property type="entry name" value="ATP_grasp_subdomain_1"/>
</dbReference>
<keyword evidence="13 19" id="KW-0443">Lipid metabolism</keyword>
<comment type="caution">
    <text evidence="22">The sequence shown here is derived from an EMBL/GenBank/DDBJ whole genome shotgun (WGS) entry which is preliminary data.</text>
</comment>
<dbReference type="FunFam" id="3.30.1490.20:FF:000018">
    <property type="entry name" value="Biotin carboxylase"/>
    <property type="match status" value="1"/>
</dbReference>
<evidence type="ECO:0000256" key="12">
    <source>
        <dbReference type="ARBA" id="ARBA00022842"/>
    </source>
</evidence>
<dbReference type="GO" id="GO:0046872">
    <property type="term" value="F:metal ion binding"/>
    <property type="evidence" value="ECO:0007669"/>
    <property type="project" value="UniProtKB-KW"/>
</dbReference>
<evidence type="ECO:0000256" key="11">
    <source>
        <dbReference type="ARBA" id="ARBA00022840"/>
    </source>
</evidence>
<dbReference type="InterPro" id="IPR005479">
    <property type="entry name" value="CPAse_ATP-bd"/>
</dbReference>
<keyword evidence="14 19" id="KW-0275">Fatty acid biosynthesis</keyword>
<keyword evidence="10 19" id="KW-0276">Fatty acid metabolism</keyword>
<dbReference type="Gene3D" id="3.40.50.20">
    <property type="match status" value="1"/>
</dbReference>
<name>A0A2T0W202_9RHOB</name>
<evidence type="ECO:0000256" key="3">
    <source>
        <dbReference type="ARBA" id="ARBA00011750"/>
    </source>
</evidence>
<dbReference type="PROSITE" id="PS00866">
    <property type="entry name" value="CPSASE_1"/>
    <property type="match status" value="1"/>
</dbReference>
<evidence type="ECO:0000256" key="18">
    <source>
        <dbReference type="PROSITE-ProRule" id="PRU00409"/>
    </source>
</evidence>
<evidence type="ECO:0000256" key="6">
    <source>
        <dbReference type="ARBA" id="ARBA00022516"/>
    </source>
</evidence>
<comment type="subunit">
    <text evidence="3 19">Acetyl-CoA carboxylase is a heterohexamer of biotin carboxyl carrier protein, biotin carboxylase and the two subunits of carboxyl transferase in a 2:2 complex.</text>
</comment>
<reference evidence="22 23" key="1">
    <citation type="submission" date="2018-03" db="EMBL/GenBank/DDBJ databases">
        <title>Genomic Encyclopedia of Archaeal and Bacterial Type Strains, Phase II (KMG-II): from individual species to whole genera.</title>
        <authorList>
            <person name="Goeker M."/>
        </authorList>
    </citation>
    <scope>NUCLEOTIDE SEQUENCE [LARGE SCALE GENOMIC DNA]</scope>
    <source>
        <strain evidence="22 23">DSM 101533</strain>
    </source>
</reference>
<sequence>MFDKILIANRGEIALRVVRACREMGVKSVAVHSTADADAMHVRMADEAICIGPPSSAQSYLSFPAIISACEITGAQAIHPGYGFLSENAAFVQAVEDHDLTFIGPTAEHIRTMGDKITAKDTMKALGVPCVPGSDGGVPTLEDAQRIGEEVGYPVIIKATAGGGGRGMKVAQTAADMEQAFHSARAEGKAAFGNDEVYIEKYLTTPRHIEIQVFGDGKGNAVHLGERDCSLQRRHQKVFEEAPGPCITPELRAKIGKVCADAVAKINYIGAGTIEFLFENDEFYFIEMNTRLQVEHPVTESIFGVDLVREQLRVAAGMPMSFTQDDLQINGHSIEVRINAEKLPNFAPCPGTITQYHTPGGLGVRMDSALYDGYRIPPYYDSLIGKLIVHGRDRPEALARLARALGELIVDGVDTTIPLFHALLAEEAVQTGEYNIHWLEHWLEENLNG</sequence>
<dbReference type="PROSITE" id="PS50979">
    <property type="entry name" value="BC"/>
    <property type="match status" value="1"/>
</dbReference>
<dbReference type="NCBIfam" id="NF006367">
    <property type="entry name" value="PRK08591.1"/>
    <property type="match status" value="1"/>
</dbReference>
<dbReference type="GO" id="GO:2001295">
    <property type="term" value="P:malonyl-CoA biosynthetic process"/>
    <property type="evidence" value="ECO:0007669"/>
    <property type="project" value="UniProtKB-UniPathway"/>
</dbReference>
<evidence type="ECO:0000259" key="20">
    <source>
        <dbReference type="PROSITE" id="PS50975"/>
    </source>
</evidence>
<dbReference type="SUPFAM" id="SSF51246">
    <property type="entry name" value="Rudiment single hybrid motif"/>
    <property type="match status" value="1"/>
</dbReference>
<dbReference type="Pfam" id="PF00289">
    <property type="entry name" value="Biotin_carb_N"/>
    <property type="match status" value="1"/>
</dbReference>
<evidence type="ECO:0000256" key="9">
    <source>
        <dbReference type="ARBA" id="ARBA00022741"/>
    </source>
</evidence>
<evidence type="ECO:0000256" key="14">
    <source>
        <dbReference type="ARBA" id="ARBA00023160"/>
    </source>
</evidence>
<dbReference type="GO" id="GO:0005524">
    <property type="term" value="F:ATP binding"/>
    <property type="evidence" value="ECO:0007669"/>
    <property type="project" value="UniProtKB-UniRule"/>
</dbReference>
<keyword evidence="7 19" id="KW-0436">Ligase</keyword>
<dbReference type="EMBL" id="PVTP01000003">
    <property type="protein sequence ID" value="PRY78997.1"/>
    <property type="molecule type" value="Genomic_DNA"/>
</dbReference>
<dbReference type="Pfam" id="PF02786">
    <property type="entry name" value="CPSase_L_D2"/>
    <property type="match status" value="1"/>
</dbReference>
<evidence type="ECO:0000313" key="23">
    <source>
        <dbReference type="Proteomes" id="UP000238007"/>
    </source>
</evidence>
<dbReference type="Pfam" id="PF02785">
    <property type="entry name" value="Biotin_carb_C"/>
    <property type="match status" value="1"/>
</dbReference>
<dbReference type="SUPFAM" id="SSF56059">
    <property type="entry name" value="Glutathione synthetase ATP-binding domain-like"/>
    <property type="match status" value="1"/>
</dbReference>
<dbReference type="AlphaFoldDB" id="A0A2T0W202"/>
<dbReference type="OrthoDB" id="9763189at2"/>
<accession>A0A2T0W202</accession>
<dbReference type="InterPro" id="IPR005482">
    <property type="entry name" value="Biotin_COase_C"/>
</dbReference>
<organism evidence="22 23">
    <name type="scientific">Yoonia maritima</name>
    <dbReference type="NCBI Taxonomy" id="1435347"/>
    <lineage>
        <taxon>Bacteria</taxon>
        <taxon>Pseudomonadati</taxon>
        <taxon>Pseudomonadota</taxon>
        <taxon>Alphaproteobacteria</taxon>
        <taxon>Rhodobacterales</taxon>
        <taxon>Paracoccaceae</taxon>
        <taxon>Yoonia</taxon>
    </lineage>
</organism>
<dbReference type="Proteomes" id="UP000238007">
    <property type="component" value="Unassembled WGS sequence"/>
</dbReference>
<dbReference type="NCBIfam" id="TIGR00514">
    <property type="entry name" value="accC"/>
    <property type="match status" value="1"/>
</dbReference>
<dbReference type="Gene3D" id="3.30.470.20">
    <property type="entry name" value="ATP-grasp fold, B domain"/>
    <property type="match status" value="1"/>
</dbReference>
<dbReference type="GO" id="GO:0004075">
    <property type="term" value="F:biotin carboxylase activity"/>
    <property type="evidence" value="ECO:0007669"/>
    <property type="project" value="UniProtKB-EC"/>
</dbReference>
<evidence type="ECO:0000259" key="21">
    <source>
        <dbReference type="PROSITE" id="PS50979"/>
    </source>
</evidence>
<comment type="pathway">
    <text evidence="2 19">Lipid metabolism; malonyl-CoA biosynthesis; malonyl-CoA from acetyl-CoA: step 1/1.</text>
</comment>
<evidence type="ECO:0000256" key="5">
    <source>
        <dbReference type="ARBA" id="ARBA00017242"/>
    </source>
</evidence>
<comment type="catalytic activity">
    <reaction evidence="17 19">
        <text>N(6)-biotinyl-L-lysyl-[protein] + hydrogencarbonate + ATP = N(6)-carboxybiotinyl-L-lysyl-[protein] + ADP + phosphate + H(+)</text>
        <dbReference type="Rhea" id="RHEA:13501"/>
        <dbReference type="Rhea" id="RHEA-COMP:10505"/>
        <dbReference type="Rhea" id="RHEA-COMP:10506"/>
        <dbReference type="ChEBI" id="CHEBI:15378"/>
        <dbReference type="ChEBI" id="CHEBI:17544"/>
        <dbReference type="ChEBI" id="CHEBI:30616"/>
        <dbReference type="ChEBI" id="CHEBI:43474"/>
        <dbReference type="ChEBI" id="CHEBI:83144"/>
        <dbReference type="ChEBI" id="CHEBI:83145"/>
        <dbReference type="ChEBI" id="CHEBI:456216"/>
        <dbReference type="EC" id="6.3.4.14"/>
    </reaction>
</comment>
<dbReference type="RefSeq" id="WP_106355983.1">
    <property type="nucleotide sequence ID" value="NZ_PKFN01000008.1"/>
</dbReference>
<keyword evidence="23" id="KW-1185">Reference proteome</keyword>
<dbReference type="InterPro" id="IPR016185">
    <property type="entry name" value="PreATP-grasp_dom_sf"/>
</dbReference>
<dbReference type="Gene3D" id="3.30.1490.20">
    <property type="entry name" value="ATP-grasp fold, A domain"/>
    <property type="match status" value="1"/>
</dbReference>
<keyword evidence="6 19" id="KW-0444">Lipid biosynthesis</keyword>
<dbReference type="EC" id="6.3.4.14" evidence="4 19"/>
<keyword evidence="11 18" id="KW-0067">ATP-binding</keyword>
<evidence type="ECO:0000256" key="16">
    <source>
        <dbReference type="ARBA" id="ARBA00033786"/>
    </source>
</evidence>
<keyword evidence="15 19" id="KW-0092">Biotin</keyword>
<dbReference type="PANTHER" id="PTHR48095:SF2">
    <property type="entry name" value="BIOTIN CARBOXYLASE, CHLOROPLASTIC"/>
    <property type="match status" value="1"/>
</dbReference>
<dbReference type="PROSITE" id="PS00867">
    <property type="entry name" value="CPSASE_2"/>
    <property type="match status" value="1"/>
</dbReference>
<evidence type="ECO:0000256" key="8">
    <source>
        <dbReference type="ARBA" id="ARBA00022723"/>
    </source>
</evidence>
<dbReference type="GO" id="GO:0006633">
    <property type="term" value="P:fatty acid biosynthetic process"/>
    <property type="evidence" value="ECO:0007669"/>
    <property type="project" value="UniProtKB-KW"/>
</dbReference>
<evidence type="ECO:0000256" key="2">
    <source>
        <dbReference type="ARBA" id="ARBA00004956"/>
    </source>
</evidence>
<keyword evidence="9 18" id="KW-0547">Nucleotide-binding</keyword>
<dbReference type="InterPro" id="IPR011054">
    <property type="entry name" value="Rudment_hybrid_motif"/>
</dbReference>
<evidence type="ECO:0000256" key="13">
    <source>
        <dbReference type="ARBA" id="ARBA00023098"/>
    </source>
</evidence>
<dbReference type="PROSITE" id="PS50975">
    <property type="entry name" value="ATP_GRASP"/>
    <property type="match status" value="1"/>
</dbReference>
<keyword evidence="12" id="KW-0460">Magnesium</keyword>
<evidence type="ECO:0000256" key="17">
    <source>
        <dbReference type="ARBA" id="ARBA00048600"/>
    </source>
</evidence>
<protein>
    <recommendedName>
        <fullName evidence="5 19">Biotin carboxylase</fullName>
        <ecNumber evidence="4 19">6.3.4.14</ecNumber>
    </recommendedName>
    <alternativeName>
        <fullName evidence="16 19">Acetyl-coenzyme A carboxylase biotin carboxylase subunit A</fullName>
    </alternativeName>
</protein>
<gene>
    <name evidence="22" type="ORF">CLV80_103328</name>
</gene>
<dbReference type="InterPro" id="IPR005481">
    <property type="entry name" value="BC-like_N"/>
</dbReference>
<dbReference type="SMART" id="SM00878">
    <property type="entry name" value="Biotin_carb_C"/>
    <property type="match status" value="1"/>
</dbReference>
<dbReference type="FunFam" id="3.40.50.20:FF:000010">
    <property type="entry name" value="Propionyl-CoA carboxylase subunit alpha"/>
    <property type="match status" value="1"/>
</dbReference>
<evidence type="ECO:0000256" key="15">
    <source>
        <dbReference type="ARBA" id="ARBA00023267"/>
    </source>
</evidence>
<dbReference type="PANTHER" id="PTHR48095">
    <property type="entry name" value="PYRUVATE CARBOXYLASE SUBUNIT A"/>
    <property type="match status" value="1"/>
</dbReference>
<dbReference type="InterPro" id="IPR004549">
    <property type="entry name" value="Acetyl_CoA_COase_biotin_COase"/>
</dbReference>
<dbReference type="SUPFAM" id="SSF52440">
    <property type="entry name" value="PreATP-grasp domain"/>
    <property type="match status" value="1"/>
</dbReference>
<evidence type="ECO:0000256" key="19">
    <source>
        <dbReference type="RuleBase" id="RU365063"/>
    </source>
</evidence>
<dbReference type="InterPro" id="IPR011761">
    <property type="entry name" value="ATP-grasp"/>
</dbReference>
<comment type="function">
    <text evidence="1 19">This protein is a component of the acetyl coenzyme A carboxylase complex; first, biotin carboxylase catalyzes the carboxylation of the carrier protein and then the transcarboxylase transfers the carboxyl group to form malonyl-CoA.</text>
</comment>